<dbReference type="GO" id="GO:0016413">
    <property type="term" value="F:O-acetyltransferase activity"/>
    <property type="evidence" value="ECO:0007669"/>
    <property type="project" value="InterPro"/>
</dbReference>
<organism evidence="3 4">
    <name type="scientific">Dipteronia sinensis</name>
    <dbReference type="NCBI Taxonomy" id="43782"/>
    <lineage>
        <taxon>Eukaryota</taxon>
        <taxon>Viridiplantae</taxon>
        <taxon>Streptophyta</taxon>
        <taxon>Embryophyta</taxon>
        <taxon>Tracheophyta</taxon>
        <taxon>Spermatophyta</taxon>
        <taxon>Magnoliopsida</taxon>
        <taxon>eudicotyledons</taxon>
        <taxon>Gunneridae</taxon>
        <taxon>Pentapetalae</taxon>
        <taxon>rosids</taxon>
        <taxon>malvids</taxon>
        <taxon>Sapindales</taxon>
        <taxon>Sapindaceae</taxon>
        <taxon>Hippocastanoideae</taxon>
        <taxon>Acereae</taxon>
        <taxon>Dipteronia</taxon>
    </lineage>
</organism>
<comment type="caution">
    <text evidence="3">The sequence shown here is derived from an EMBL/GenBank/DDBJ whole genome shotgun (WGS) entry which is preliminary data.</text>
</comment>
<dbReference type="Proteomes" id="UP001281410">
    <property type="component" value="Unassembled WGS sequence"/>
</dbReference>
<dbReference type="PANTHER" id="PTHR32285:SF36">
    <property type="entry name" value="PROTEIN TRICHOME BIREFRINGENCE-LIKE 38"/>
    <property type="match status" value="1"/>
</dbReference>
<comment type="similarity">
    <text evidence="1">Belongs to the PC-esterase family. TBL subfamily.</text>
</comment>
<dbReference type="GO" id="GO:0005794">
    <property type="term" value="C:Golgi apparatus"/>
    <property type="evidence" value="ECO:0007669"/>
    <property type="project" value="TreeGrafter"/>
</dbReference>
<protein>
    <recommendedName>
        <fullName evidence="2">Trichome birefringence-like C-terminal domain-containing protein</fullName>
    </recommendedName>
</protein>
<keyword evidence="4" id="KW-1185">Reference proteome</keyword>
<dbReference type="AlphaFoldDB" id="A0AAE0AT29"/>
<dbReference type="Pfam" id="PF13839">
    <property type="entry name" value="PC-Esterase"/>
    <property type="match status" value="1"/>
</dbReference>
<name>A0AAE0AT29_9ROSI</name>
<proteinExistence type="inferred from homology"/>
<accession>A0AAE0AT29</accession>
<evidence type="ECO:0000256" key="1">
    <source>
        <dbReference type="ARBA" id="ARBA00007727"/>
    </source>
</evidence>
<dbReference type="InterPro" id="IPR029962">
    <property type="entry name" value="TBL"/>
</dbReference>
<reference evidence="3" key="1">
    <citation type="journal article" date="2023" name="Plant J.">
        <title>Genome sequences and population genomics provide insights into the demographic history, inbreeding, and mutation load of two 'living fossil' tree species of Dipteronia.</title>
        <authorList>
            <person name="Feng Y."/>
            <person name="Comes H.P."/>
            <person name="Chen J."/>
            <person name="Zhu S."/>
            <person name="Lu R."/>
            <person name="Zhang X."/>
            <person name="Li P."/>
            <person name="Qiu J."/>
            <person name="Olsen K.M."/>
            <person name="Qiu Y."/>
        </authorList>
    </citation>
    <scope>NUCLEOTIDE SEQUENCE</scope>
    <source>
        <strain evidence="3">NBL</strain>
    </source>
</reference>
<evidence type="ECO:0000259" key="2">
    <source>
        <dbReference type="Pfam" id="PF13839"/>
    </source>
</evidence>
<dbReference type="PANTHER" id="PTHR32285">
    <property type="entry name" value="PROTEIN TRICHOME BIREFRINGENCE-LIKE 9-RELATED"/>
    <property type="match status" value="1"/>
</dbReference>
<evidence type="ECO:0000313" key="3">
    <source>
        <dbReference type="EMBL" id="KAK3223693.1"/>
    </source>
</evidence>
<dbReference type="InterPro" id="IPR026057">
    <property type="entry name" value="TBL_C"/>
</dbReference>
<dbReference type="EMBL" id="JANJYJ010000003">
    <property type="protein sequence ID" value="KAK3223693.1"/>
    <property type="molecule type" value="Genomic_DNA"/>
</dbReference>
<gene>
    <name evidence="3" type="ORF">Dsin_010718</name>
</gene>
<sequence>MRFEAAVPNSNIIKQSNDTFSTVIFQDYGVSVILLTSHYLVDIEVEKDGRVLKLDSIKNGDIWKNMDSLIFNTWQWWYRAGPKQPWDYIEYDNQTFKDMDRMVAFRTALTTWAKWVDSDVDPTKTTVFFQGISPSHYQSVHLPLFSISI</sequence>
<evidence type="ECO:0000313" key="4">
    <source>
        <dbReference type="Proteomes" id="UP001281410"/>
    </source>
</evidence>
<feature type="domain" description="Trichome birefringence-like C-terminal" evidence="2">
    <location>
        <begin position="6"/>
        <end position="139"/>
    </location>
</feature>